<evidence type="ECO:0000313" key="3">
    <source>
        <dbReference type="Proteomes" id="UP000001631"/>
    </source>
</evidence>
<dbReference type="AlphaFoldDB" id="C0NMA7"/>
<protein>
    <submittedName>
        <fullName evidence="2">Uncharacterized protein</fullName>
    </submittedName>
</protein>
<sequence length="182" mass="20732">MDSIRTIPFRAAFSQVKAKLVTLHFPSWVKRGSPCFETFVRKIYAEERHWNGSRSALQSSSKGSPTPGKEELRTKNILRGWRAHSGSANTGRRADRQIGWLPWKQKLSCRCRLCLGKNLYVNLLAENRRDDRRGNQWTLNMYSNIHAGSLGCRDGRQLAVRIRLGIEDVAYLATDSRGDLGE</sequence>
<dbReference type="HOGENOM" id="CLU_1481567_0_0_1"/>
<accession>C0NMA7</accession>
<evidence type="ECO:0000256" key="1">
    <source>
        <dbReference type="SAM" id="MobiDB-lite"/>
    </source>
</evidence>
<dbReference type="RefSeq" id="XP_045288239.1">
    <property type="nucleotide sequence ID" value="XM_045431686.1"/>
</dbReference>
<proteinExistence type="predicted"/>
<dbReference type="GeneID" id="69037653"/>
<feature type="compositionally biased region" description="Polar residues" evidence="1">
    <location>
        <begin position="54"/>
        <end position="64"/>
    </location>
</feature>
<keyword evidence="3" id="KW-1185">Reference proteome</keyword>
<dbReference type="InParanoid" id="C0NMA7"/>
<gene>
    <name evidence="2" type="ORF">HCBG_04637</name>
</gene>
<evidence type="ECO:0000313" key="2">
    <source>
        <dbReference type="EMBL" id="EEH07758.1"/>
    </source>
</evidence>
<dbReference type="EMBL" id="GG663367">
    <property type="protein sequence ID" value="EEH07758.1"/>
    <property type="molecule type" value="Genomic_DNA"/>
</dbReference>
<organism evidence="2 3">
    <name type="scientific">Ajellomyces capsulatus (strain G186AR / H82 / ATCC MYA-2454 / RMSCC 2432)</name>
    <name type="common">Darling's disease fungus</name>
    <name type="synonym">Histoplasma capsulatum</name>
    <dbReference type="NCBI Taxonomy" id="447093"/>
    <lineage>
        <taxon>Eukaryota</taxon>
        <taxon>Fungi</taxon>
        <taxon>Dikarya</taxon>
        <taxon>Ascomycota</taxon>
        <taxon>Pezizomycotina</taxon>
        <taxon>Eurotiomycetes</taxon>
        <taxon>Eurotiomycetidae</taxon>
        <taxon>Onygenales</taxon>
        <taxon>Ajellomycetaceae</taxon>
        <taxon>Histoplasma</taxon>
    </lineage>
</organism>
<name>C0NMA7_AJECG</name>
<dbReference type="Proteomes" id="UP000001631">
    <property type="component" value="Unassembled WGS sequence"/>
</dbReference>
<feature type="region of interest" description="Disordered" evidence="1">
    <location>
        <begin position="54"/>
        <end position="73"/>
    </location>
</feature>
<reference evidence="2" key="1">
    <citation type="submission" date="2009-02" db="EMBL/GenBank/DDBJ databases">
        <title>The Genome Sequence of Ajellomyces capsulatus strain G186AR.</title>
        <authorList>
            <consortium name="The Broad Institute Genome Sequencing Platform"/>
            <person name="Champion M."/>
            <person name="Cuomo C."/>
            <person name="Ma L.-J."/>
            <person name="Henn M.R."/>
            <person name="Sil A."/>
            <person name="Goldman B."/>
            <person name="Young S.K."/>
            <person name="Kodira C.D."/>
            <person name="Zeng Q."/>
            <person name="Koehrsen M."/>
            <person name="Alvarado L."/>
            <person name="Berlin A."/>
            <person name="Borenstein D."/>
            <person name="Chen Z."/>
            <person name="Engels R."/>
            <person name="Freedman E."/>
            <person name="Gellesch M."/>
            <person name="Goldberg J."/>
            <person name="Griggs A."/>
            <person name="Gujja S."/>
            <person name="Heiman D."/>
            <person name="Hepburn T."/>
            <person name="Howarth C."/>
            <person name="Jen D."/>
            <person name="Larson L."/>
            <person name="Lewis B."/>
            <person name="Mehta T."/>
            <person name="Park D."/>
            <person name="Pearson M."/>
            <person name="Roberts A."/>
            <person name="Saif S."/>
            <person name="Shea T."/>
            <person name="Shenoy N."/>
            <person name="Sisk P."/>
            <person name="Stolte C."/>
            <person name="Sykes S."/>
            <person name="Walk T."/>
            <person name="White J."/>
            <person name="Yandava C."/>
            <person name="Klein B."/>
            <person name="McEwen J.G."/>
            <person name="Puccia R."/>
            <person name="Goldman G.H."/>
            <person name="Felipe M.S."/>
            <person name="Nino-Vega G."/>
            <person name="San-Blas G."/>
            <person name="Taylor J."/>
            <person name="Mendoza L."/>
            <person name="Galagan J."/>
            <person name="Nusbaum C."/>
            <person name="Birren B."/>
        </authorList>
    </citation>
    <scope>NUCLEOTIDE SEQUENCE</scope>
    <source>
        <strain evidence="2">G186AR</strain>
    </source>
</reference>